<feature type="domain" description="FHA" evidence="1">
    <location>
        <begin position="99"/>
        <end position="156"/>
    </location>
</feature>
<comment type="caution">
    <text evidence="2">The sequence shown here is derived from an EMBL/GenBank/DDBJ whole genome shotgun (WGS) entry which is preliminary data.</text>
</comment>
<dbReference type="CDD" id="cd00060">
    <property type="entry name" value="FHA"/>
    <property type="match status" value="1"/>
</dbReference>
<accession>A0ABR6SHU2</accession>
<proteinExistence type="predicted"/>
<evidence type="ECO:0000313" key="3">
    <source>
        <dbReference type="Proteomes" id="UP000570851"/>
    </source>
</evidence>
<dbReference type="GeneID" id="58727494"/>
<sequence length="187" mass="19928">MITCTACGYDKNPDDAEYCDACGSELQTVAAPTSTSSVAPTVLQSPIIEQEIPAPQIPQPTYPTSTPTSPTFSTTATTAKLISKQPGSPIAEFSLDSNAVVGIFDPDMGPVDIDLEEFPGGNTVSRNHAEIYIEGGVWKIKDLGSTNGVFIKQSSQTRFGARITVPETINFGDEIAFGKVRFLFQST</sequence>
<keyword evidence="2" id="KW-0614">Plasmid</keyword>
<dbReference type="Pfam" id="PF00498">
    <property type="entry name" value="FHA"/>
    <property type="match status" value="1"/>
</dbReference>
<dbReference type="InterPro" id="IPR000253">
    <property type="entry name" value="FHA_dom"/>
</dbReference>
<dbReference type="EMBL" id="JACKZP010000303">
    <property type="protein sequence ID" value="MBC1305816.1"/>
    <property type="molecule type" value="Genomic_DNA"/>
</dbReference>
<dbReference type="RefSeq" id="WP_011316638.1">
    <property type="nucleotide sequence ID" value="NZ_JACKZP010000303.1"/>
</dbReference>
<reference evidence="2 3" key="1">
    <citation type="submission" date="2019-11" db="EMBL/GenBank/DDBJ databases">
        <title>Comparison of genomes from free-living endosymbiotic cyanobacteria isolated from Azolla.</title>
        <authorList>
            <person name="Thiel T."/>
            <person name="Pratte B."/>
        </authorList>
    </citation>
    <scope>NUCLEOTIDE SEQUENCE [LARGE SCALE GENOMIC DNA]</scope>
    <source>
        <strain evidence="2 3">N2B</strain>
        <plasmid evidence="2">pN2B-B</plasmid>
    </source>
</reference>
<dbReference type="InterPro" id="IPR008984">
    <property type="entry name" value="SMAD_FHA_dom_sf"/>
</dbReference>
<name>A0ABR6SHU2_ANAVA</name>
<dbReference type="Gene3D" id="2.60.200.20">
    <property type="match status" value="1"/>
</dbReference>
<evidence type="ECO:0000259" key="1">
    <source>
        <dbReference type="PROSITE" id="PS50006"/>
    </source>
</evidence>
<gene>
    <name evidence="2" type="ORF">GNE12_28435</name>
</gene>
<organism evidence="2 3">
    <name type="scientific">Trichormus variabilis N2B</name>
    <dbReference type="NCBI Taxonomy" id="2681315"/>
    <lineage>
        <taxon>Bacteria</taxon>
        <taxon>Bacillati</taxon>
        <taxon>Cyanobacteriota</taxon>
        <taxon>Cyanophyceae</taxon>
        <taxon>Nostocales</taxon>
        <taxon>Nostocaceae</taxon>
        <taxon>Trichormus</taxon>
    </lineage>
</organism>
<dbReference type="PROSITE" id="PS50006">
    <property type="entry name" value="FHA_DOMAIN"/>
    <property type="match status" value="1"/>
</dbReference>
<geneLocation type="plasmid" evidence="2">
    <name>pN2B-B</name>
</geneLocation>
<keyword evidence="3" id="KW-1185">Reference proteome</keyword>
<protein>
    <submittedName>
        <fullName evidence="2">FHA domain-containing protein</fullName>
    </submittedName>
</protein>
<dbReference type="Proteomes" id="UP000570851">
    <property type="component" value="Unassembled WGS sequence"/>
</dbReference>
<evidence type="ECO:0000313" key="2">
    <source>
        <dbReference type="EMBL" id="MBC1305816.1"/>
    </source>
</evidence>
<dbReference type="SUPFAM" id="SSF49879">
    <property type="entry name" value="SMAD/FHA domain"/>
    <property type="match status" value="1"/>
</dbReference>